<dbReference type="HOGENOM" id="CLU_022916_0_0_11"/>
<keyword evidence="2 7" id="KW-0813">Transport</keyword>
<proteinExistence type="inferred from homology"/>
<dbReference type="CDD" id="cd18118">
    <property type="entry name" value="ATP-synt_V_A-type_beta_N"/>
    <property type="match status" value="1"/>
</dbReference>
<accession>V6KWC8</accession>
<dbReference type="GO" id="GO:0046933">
    <property type="term" value="F:proton-transporting ATP synthase activity, rotational mechanism"/>
    <property type="evidence" value="ECO:0007669"/>
    <property type="project" value="UniProtKB-UniRule"/>
</dbReference>
<dbReference type="InterPro" id="IPR000194">
    <property type="entry name" value="ATPase_F1/V1/A1_a/bsu_nucl-bd"/>
</dbReference>
<gene>
    <name evidence="7" type="primary">atpB</name>
    <name evidence="11" type="ORF">M878_01800</name>
</gene>
<dbReference type="AlphaFoldDB" id="V6KWC8"/>
<dbReference type="NCBIfam" id="NF003235">
    <property type="entry name" value="PRK04196.1"/>
    <property type="match status" value="1"/>
</dbReference>
<dbReference type="GO" id="GO:0042777">
    <property type="term" value="P:proton motive force-driven plasma membrane ATP synthesis"/>
    <property type="evidence" value="ECO:0007669"/>
    <property type="project" value="UniProtKB-UniRule"/>
</dbReference>
<dbReference type="Pfam" id="PF02874">
    <property type="entry name" value="ATP-synt_ab_N"/>
    <property type="match status" value="1"/>
</dbReference>
<keyword evidence="3" id="KW-1003">Cell membrane</keyword>
<keyword evidence="7" id="KW-0375">Hydrogen ion transport</keyword>
<protein>
    <recommendedName>
        <fullName evidence="7">V-type ATP synthase beta chain</fullName>
    </recommendedName>
    <alternativeName>
        <fullName evidence="7">V-ATPase subunit B</fullName>
    </alternativeName>
</protein>
<keyword evidence="5" id="KW-0472">Membrane</keyword>
<dbReference type="InterPro" id="IPR004100">
    <property type="entry name" value="ATPase_F1/V1/A1_a/bsu_N"/>
</dbReference>
<dbReference type="GO" id="GO:0045259">
    <property type="term" value="C:proton-transporting ATP synthase complex"/>
    <property type="evidence" value="ECO:0007669"/>
    <property type="project" value="UniProtKB-KW"/>
</dbReference>
<evidence type="ECO:0000259" key="8">
    <source>
        <dbReference type="Pfam" id="PF00006"/>
    </source>
</evidence>
<dbReference type="InterPro" id="IPR022879">
    <property type="entry name" value="V-ATPase_su_B/beta"/>
</dbReference>
<evidence type="ECO:0000313" key="11">
    <source>
        <dbReference type="EMBL" id="EST36442.1"/>
    </source>
</evidence>
<feature type="domain" description="ATP synthase A/B type C-terminal" evidence="10">
    <location>
        <begin position="360"/>
        <end position="456"/>
    </location>
</feature>
<reference evidence="11 12" key="1">
    <citation type="journal article" date="2014" name="Genome Announc.">
        <title>Draft Genome Sequence of Streptomyces roseochromogenes subsp. oscitans DS 12.976, Producer of the Aminocoumarin Antibiotic Clorobiocin.</title>
        <authorList>
            <person name="Ruckert C."/>
            <person name="Kalinowski J."/>
            <person name="Heide L."/>
            <person name="Apel A.K."/>
        </authorList>
    </citation>
    <scope>NUCLEOTIDE SEQUENCE [LARGE SCALE GENOMIC DNA]</scope>
    <source>
        <strain evidence="11 12">DS 12.976</strain>
    </source>
</reference>
<dbReference type="PANTHER" id="PTHR43389:SF4">
    <property type="entry name" value="V-TYPE PROTON ATPASE SUBUNIT B"/>
    <property type="match status" value="1"/>
</dbReference>
<comment type="similarity">
    <text evidence="1 7">Belongs to the ATPase alpha/beta chains family.</text>
</comment>
<dbReference type="GO" id="GO:0016787">
    <property type="term" value="F:hydrolase activity"/>
    <property type="evidence" value="ECO:0007669"/>
    <property type="project" value="UniProtKB-KW"/>
</dbReference>
<dbReference type="PATRIC" id="fig|1352936.5.peg.403"/>
<evidence type="ECO:0000256" key="4">
    <source>
        <dbReference type="ARBA" id="ARBA00023065"/>
    </source>
</evidence>
<dbReference type="STRING" id="1352936.M878_01800"/>
<feature type="domain" description="ATPase F1/V1/A1 complex alpha/beta subunit nucleotide-binding" evidence="8">
    <location>
        <begin position="138"/>
        <end position="354"/>
    </location>
</feature>
<keyword evidence="12" id="KW-1185">Reference proteome</keyword>
<evidence type="ECO:0000256" key="2">
    <source>
        <dbReference type="ARBA" id="ARBA00022448"/>
    </source>
</evidence>
<evidence type="ECO:0000256" key="1">
    <source>
        <dbReference type="ARBA" id="ARBA00008936"/>
    </source>
</evidence>
<evidence type="ECO:0000259" key="10">
    <source>
        <dbReference type="Pfam" id="PF22919"/>
    </source>
</evidence>
<dbReference type="Pfam" id="PF22919">
    <property type="entry name" value="ATP-synt_VA_C"/>
    <property type="match status" value="1"/>
</dbReference>
<keyword evidence="4 7" id="KW-0406">Ion transport</keyword>
<keyword evidence="7" id="KW-0066">ATP synthesis</keyword>
<dbReference type="OrthoDB" id="9801639at2"/>
<dbReference type="InterPro" id="IPR020003">
    <property type="entry name" value="ATPase_a/bsu_AS"/>
</dbReference>
<keyword evidence="6" id="KW-0139">CF(1)</keyword>
<dbReference type="EMBL" id="AWQX01000009">
    <property type="protein sequence ID" value="EST36442.1"/>
    <property type="molecule type" value="Genomic_DNA"/>
</dbReference>
<evidence type="ECO:0000256" key="7">
    <source>
        <dbReference type="HAMAP-Rule" id="MF_00310"/>
    </source>
</evidence>
<sequence>MSGTGNAVGVEYTGVRELRGPLVVVEGVRGVGWDEFATIVLDSGERRHGLVLEVDRDLAVVQVLEDTAGMDRTGTRIAFAGTPLRMPVGSGWLGRVCNGRGEPADGGPPVLGGTYAPVGGAPINPVRREPPTEPVLTGVAAVDVLTTLVRGQKLPVFSAAGLPHLELAVQIAAQATCGGEPFAVVFAGMGLTHADAAFVRDGLAARSAARELALLVNTADDPVIERLLTPRLALTVAEHLAFTEGRHVLAVMTDMTAYAEALREVSAARGEIPARRAYPGYLYSDLASLYERCGRIRGRPGSVTVLPVLTMPAGDITHPVPDLTGYITEGQIVLSAEVHATGTYPPVDPLASLSRLMRKGTGPGRTRADHPSVAAQLIAALARSRQVRDLADLIGRPALSPTDLRFLDLEDAFRHRFLAQGADENRSLDESLDRAWEVLLTLPTSQLGMIPADLLDAHAPPRHEETP</sequence>
<dbReference type="PANTHER" id="PTHR43389">
    <property type="entry name" value="V-TYPE PROTON ATPASE SUBUNIT B"/>
    <property type="match status" value="1"/>
</dbReference>
<dbReference type="InterPro" id="IPR027417">
    <property type="entry name" value="P-loop_NTPase"/>
</dbReference>
<name>V6KWC8_STRRC</name>
<dbReference type="HAMAP" id="MF_00310">
    <property type="entry name" value="ATP_synth_B_arch"/>
    <property type="match status" value="1"/>
</dbReference>
<dbReference type="Gene3D" id="3.40.50.12240">
    <property type="match status" value="1"/>
</dbReference>
<evidence type="ECO:0000313" key="12">
    <source>
        <dbReference type="Proteomes" id="UP000017984"/>
    </source>
</evidence>
<dbReference type="RefSeq" id="WP_023544393.1">
    <property type="nucleotide sequence ID" value="NZ_CM002285.1"/>
</dbReference>
<evidence type="ECO:0000259" key="9">
    <source>
        <dbReference type="Pfam" id="PF02874"/>
    </source>
</evidence>
<dbReference type="Pfam" id="PF00006">
    <property type="entry name" value="ATP-synt_ab"/>
    <property type="match status" value="1"/>
</dbReference>
<dbReference type="PROSITE" id="PS00152">
    <property type="entry name" value="ATPASE_ALPHA_BETA"/>
    <property type="match status" value="1"/>
</dbReference>
<comment type="function">
    <text evidence="7">Produces ATP from ADP in the presence of a proton gradient across the membrane. The V-type beta chain is a regulatory subunit.</text>
</comment>
<dbReference type="SUPFAM" id="SSF52540">
    <property type="entry name" value="P-loop containing nucleoside triphosphate hydrolases"/>
    <property type="match status" value="1"/>
</dbReference>
<comment type="caution">
    <text evidence="11">The sequence shown here is derived from an EMBL/GenBank/DDBJ whole genome shotgun (WGS) entry which is preliminary data.</text>
</comment>
<dbReference type="CDD" id="cd01135">
    <property type="entry name" value="V_A-ATPase_B"/>
    <property type="match status" value="1"/>
</dbReference>
<feature type="domain" description="ATPase F1/V1/A1 complex alpha/beta subunit N-terminal" evidence="9">
    <location>
        <begin position="20"/>
        <end position="80"/>
    </location>
</feature>
<evidence type="ECO:0000256" key="6">
    <source>
        <dbReference type="ARBA" id="ARBA00023196"/>
    </source>
</evidence>
<dbReference type="Proteomes" id="UP000017984">
    <property type="component" value="Chromosome"/>
</dbReference>
<keyword evidence="11" id="KW-0378">Hydrolase</keyword>
<evidence type="ECO:0000256" key="5">
    <source>
        <dbReference type="ARBA" id="ARBA00023136"/>
    </source>
</evidence>
<dbReference type="GO" id="GO:0005524">
    <property type="term" value="F:ATP binding"/>
    <property type="evidence" value="ECO:0007669"/>
    <property type="project" value="UniProtKB-UniRule"/>
</dbReference>
<organism evidence="11 12">
    <name type="scientific">Streptomyces roseochromogenus subsp. oscitans DS 12.976</name>
    <dbReference type="NCBI Taxonomy" id="1352936"/>
    <lineage>
        <taxon>Bacteria</taxon>
        <taxon>Bacillati</taxon>
        <taxon>Actinomycetota</taxon>
        <taxon>Actinomycetes</taxon>
        <taxon>Kitasatosporales</taxon>
        <taxon>Streptomycetaceae</taxon>
        <taxon>Streptomyces</taxon>
    </lineage>
</organism>
<evidence type="ECO:0000256" key="3">
    <source>
        <dbReference type="ARBA" id="ARBA00022475"/>
    </source>
</evidence>
<dbReference type="InterPro" id="IPR055190">
    <property type="entry name" value="ATP-synt_VA_C"/>
</dbReference>